<evidence type="ECO:0000313" key="1">
    <source>
        <dbReference type="EMBL" id="KAF2806731.1"/>
    </source>
</evidence>
<organism evidence="1">
    <name type="scientific">Mytilinidion resinicola</name>
    <dbReference type="NCBI Taxonomy" id="574789"/>
    <lineage>
        <taxon>Eukaryota</taxon>
        <taxon>Fungi</taxon>
        <taxon>Dikarya</taxon>
        <taxon>Ascomycota</taxon>
        <taxon>Pezizomycotina</taxon>
        <taxon>Dothideomycetes</taxon>
        <taxon>Pleosporomycetidae</taxon>
        <taxon>Mytilinidiales</taxon>
        <taxon>Mytilinidiaceae</taxon>
        <taxon>Mytilinidion</taxon>
    </lineage>
</organism>
<proteinExistence type="predicted"/>
<reference evidence="1 3" key="1">
    <citation type="journal article" date="2020" name="Stud. Mycol.">
        <title>101 Dothideomycetes genomes: a test case for predicting lifestyles and emergence of pathogens.</title>
        <authorList>
            <person name="Haridas S."/>
            <person name="Albert R."/>
            <person name="Binder M."/>
            <person name="Bloem J."/>
            <person name="Labutti K."/>
            <person name="Salamov A."/>
            <person name="Andreopoulos B."/>
            <person name="Baker S."/>
            <person name="Barry K."/>
            <person name="Bills G."/>
            <person name="Bluhm B."/>
            <person name="Cannon C."/>
            <person name="Castanera R."/>
            <person name="Culley D."/>
            <person name="Daum C."/>
            <person name="Ezra D."/>
            <person name="Gonzalez J."/>
            <person name="Henrissat B."/>
            <person name="Kuo A."/>
            <person name="Liang C."/>
            <person name="Lipzen A."/>
            <person name="Lutzoni F."/>
            <person name="Magnuson J."/>
            <person name="Mondo S."/>
            <person name="Nolan M."/>
            <person name="Ohm R."/>
            <person name="Pangilinan J."/>
            <person name="Park H.-J."/>
            <person name="Ramirez L."/>
            <person name="Alfaro M."/>
            <person name="Sun H."/>
            <person name="Tritt A."/>
            <person name="Yoshinaga Y."/>
            <person name="Zwiers L.-H."/>
            <person name="Turgeon B."/>
            <person name="Goodwin S."/>
            <person name="Spatafora J."/>
            <person name="Crous P."/>
            <person name="Grigoriev I."/>
        </authorList>
    </citation>
    <scope>NUCLEOTIDE SEQUENCE</scope>
    <source>
        <strain evidence="1 3">CBS 304.34</strain>
    </source>
</reference>
<dbReference type="GeneID" id="54455349"/>
<reference evidence="3" key="2">
    <citation type="submission" date="2020-04" db="EMBL/GenBank/DDBJ databases">
        <authorList>
            <consortium name="NCBI Genome Project"/>
        </authorList>
    </citation>
    <scope>NUCLEOTIDE SEQUENCE</scope>
    <source>
        <strain evidence="3">CBS 304.34</strain>
    </source>
</reference>
<gene>
    <name evidence="1 3" type="ORF">BDZ99DRAFT_347929</name>
</gene>
<accession>A0A6A6YD30</accession>
<dbReference type="RefSeq" id="XP_033573695.1">
    <property type="nucleotide sequence ID" value="XM_033714456.1"/>
</dbReference>
<protein>
    <submittedName>
        <fullName evidence="1 3">Uncharacterized protein</fullName>
    </submittedName>
</protein>
<dbReference type="OrthoDB" id="6365676at2759"/>
<feature type="non-terminal residue" evidence="1">
    <location>
        <position position="1"/>
    </location>
</feature>
<evidence type="ECO:0000313" key="2">
    <source>
        <dbReference type="Proteomes" id="UP000504636"/>
    </source>
</evidence>
<dbReference type="Proteomes" id="UP000504636">
    <property type="component" value="Unplaced"/>
</dbReference>
<sequence length="92" mass="10656">IEDVFNAYTGPALRVMLVAEAMDHGPPRGGRDFHEDDRVKFYEVDVPTSYYGDENDEHPLCYEFIREGGVRGTVWGEKARKMEDFTTARRRL</sequence>
<name>A0A6A6YD30_9PEZI</name>
<reference evidence="3" key="3">
    <citation type="submission" date="2025-04" db="UniProtKB">
        <authorList>
            <consortium name="RefSeq"/>
        </authorList>
    </citation>
    <scope>IDENTIFICATION</scope>
    <source>
        <strain evidence="3">CBS 304.34</strain>
    </source>
</reference>
<keyword evidence="2" id="KW-1185">Reference proteome</keyword>
<feature type="non-terminal residue" evidence="1">
    <location>
        <position position="92"/>
    </location>
</feature>
<evidence type="ECO:0000313" key="3">
    <source>
        <dbReference type="RefSeq" id="XP_033573695.1"/>
    </source>
</evidence>
<dbReference type="EMBL" id="MU003706">
    <property type="protein sequence ID" value="KAF2806731.1"/>
    <property type="molecule type" value="Genomic_DNA"/>
</dbReference>
<dbReference type="AlphaFoldDB" id="A0A6A6YD30"/>